<protein>
    <submittedName>
        <fullName evidence="1">Uncharacterized protein</fullName>
    </submittedName>
</protein>
<reference evidence="2" key="1">
    <citation type="journal article" date="2013" name="Mol. Plant Microbe Interact.">
        <title>Global aspects of pacC regulation of pathogenicity genes in Colletotrichum gloeosporioides as revealed by transcriptome analysis.</title>
        <authorList>
            <person name="Alkan N."/>
            <person name="Meng X."/>
            <person name="Friedlander G."/>
            <person name="Reuveni E."/>
            <person name="Sukno S."/>
            <person name="Sherman A."/>
            <person name="Thon M."/>
            <person name="Fluhr R."/>
            <person name="Prusky D."/>
        </authorList>
    </citation>
    <scope>NUCLEOTIDE SEQUENCE [LARGE SCALE GENOMIC DNA]</scope>
    <source>
        <strain evidence="2">Cg-14</strain>
    </source>
</reference>
<evidence type="ECO:0000313" key="2">
    <source>
        <dbReference type="Proteomes" id="UP000015530"/>
    </source>
</evidence>
<sequence>MTTGVAVALIT</sequence>
<name>T0K452_COLGC</name>
<organism evidence="1 2">
    <name type="scientific">Colletotrichum gloeosporioides (strain Cg-14)</name>
    <name type="common">Anthracnose fungus</name>
    <name type="synonym">Glomerella cingulata</name>
    <dbReference type="NCBI Taxonomy" id="1237896"/>
    <lineage>
        <taxon>Eukaryota</taxon>
        <taxon>Fungi</taxon>
        <taxon>Dikarya</taxon>
        <taxon>Ascomycota</taxon>
        <taxon>Pezizomycotina</taxon>
        <taxon>Sordariomycetes</taxon>
        <taxon>Hypocreomycetidae</taxon>
        <taxon>Glomerellales</taxon>
        <taxon>Glomerellaceae</taxon>
        <taxon>Colletotrichum</taxon>
        <taxon>Colletotrichum gloeosporioides species complex</taxon>
    </lineage>
</organism>
<dbReference type="EMBL" id="AMYD01003327">
    <property type="protein sequence ID" value="EQB46594.1"/>
    <property type="molecule type" value="Genomic_DNA"/>
</dbReference>
<proteinExistence type="predicted"/>
<gene>
    <name evidence="1" type="ORF">CGLO_14342</name>
</gene>
<accession>T0K452</accession>
<dbReference type="HOGENOM" id="CLU_3437657_0_0_1"/>
<dbReference type="Proteomes" id="UP000015530">
    <property type="component" value="Unassembled WGS sequence"/>
</dbReference>
<evidence type="ECO:0000313" key="1">
    <source>
        <dbReference type="EMBL" id="EQB46594.1"/>
    </source>
</evidence>
<comment type="caution">
    <text evidence="1">The sequence shown here is derived from an EMBL/GenBank/DDBJ whole genome shotgun (WGS) entry which is preliminary data.</text>
</comment>